<dbReference type="InterPro" id="IPR034904">
    <property type="entry name" value="FSCA_dom_sf"/>
</dbReference>
<proteinExistence type="predicted"/>
<evidence type="ECO:0000313" key="3">
    <source>
        <dbReference type="EMBL" id="MFD1562594.1"/>
    </source>
</evidence>
<dbReference type="SUPFAM" id="SSF117916">
    <property type="entry name" value="Fe-S cluster assembly (FSCA) domain-like"/>
    <property type="match status" value="1"/>
</dbReference>
<dbReference type="Gene3D" id="3.30.300.130">
    <property type="entry name" value="Fe-S cluster assembly (FSCA)"/>
    <property type="match status" value="1"/>
</dbReference>
<protein>
    <submittedName>
        <fullName evidence="3">Metal-sulfur cluster assembly factor</fullName>
    </submittedName>
</protein>
<evidence type="ECO:0000259" key="2">
    <source>
        <dbReference type="Pfam" id="PF01883"/>
    </source>
</evidence>
<dbReference type="EMBL" id="JBHUDI010000002">
    <property type="protein sequence ID" value="MFD1562594.1"/>
    <property type="molecule type" value="Genomic_DNA"/>
</dbReference>
<accession>A0ABD6BCZ1</accession>
<dbReference type="InterPro" id="IPR052339">
    <property type="entry name" value="Fe-S_Maturation_MIP18"/>
</dbReference>
<evidence type="ECO:0000313" key="4">
    <source>
        <dbReference type="Proteomes" id="UP001597076"/>
    </source>
</evidence>
<reference evidence="3 4" key="1">
    <citation type="journal article" date="2019" name="Int. J. Syst. Evol. Microbiol.">
        <title>The Global Catalogue of Microorganisms (GCM) 10K type strain sequencing project: providing services to taxonomists for standard genome sequencing and annotation.</title>
        <authorList>
            <consortium name="The Broad Institute Genomics Platform"/>
            <consortium name="The Broad Institute Genome Sequencing Center for Infectious Disease"/>
            <person name="Wu L."/>
            <person name="Ma J."/>
        </authorList>
    </citation>
    <scope>NUCLEOTIDE SEQUENCE [LARGE SCALE GENOMIC DNA]</scope>
    <source>
        <strain evidence="3 4">CGMCC 1.12230</strain>
    </source>
</reference>
<comment type="caution">
    <text evidence="3">The sequence shown here is derived from an EMBL/GenBank/DDBJ whole genome shotgun (WGS) entry which is preliminary data.</text>
</comment>
<dbReference type="Pfam" id="PF01883">
    <property type="entry name" value="FeS_assembly_P"/>
    <property type="match status" value="1"/>
</dbReference>
<sequence length="129" mass="13955">MSAPKDPATQIAAADPVEQAVWKALRTVEDPELPVSIVDLGLVYAVSVEDGEAVIDIILTYSGCPACDLIVMDAEKAVQAVSEVETVTVDIVHSPPWSFERVTDRGRHRLNQHGLTVPDGEALRDPECH</sequence>
<organism evidence="3 4">
    <name type="scientific">Haloarchaeobius amylolyticus</name>
    <dbReference type="NCBI Taxonomy" id="1198296"/>
    <lineage>
        <taxon>Archaea</taxon>
        <taxon>Methanobacteriati</taxon>
        <taxon>Methanobacteriota</taxon>
        <taxon>Stenosarchaea group</taxon>
        <taxon>Halobacteria</taxon>
        <taxon>Halobacteriales</taxon>
        <taxon>Halorubellaceae</taxon>
        <taxon>Haloarchaeobius</taxon>
    </lineage>
</organism>
<dbReference type="PANTHER" id="PTHR42831:SF1">
    <property type="entry name" value="FE-S PROTEIN MATURATION AUXILIARY FACTOR YITW"/>
    <property type="match status" value="1"/>
</dbReference>
<keyword evidence="4" id="KW-1185">Reference proteome</keyword>
<evidence type="ECO:0000256" key="1">
    <source>
        <dbReference type="SAM" id="MobiDB-lite"/>
    </source>
</evidence>
<dbReference type="AlphaFoldDB" id="A0ABD6BCZ1"/>
<dbReference type="PANTHER" id="PTHR42831">
    <property type="entry name" value="FE-S PROTEIN MATURATION AUXILIARY FACTOR YITW"/>
    <property type="match status" value="1"/>
</dbReference>
<feature type="region of interest" description="Disordered" evidence="1">
    <location>
        <begin position="110"/>
        <end position="129"/>
    </location>
</feature>
<name>A0ABD6BCZ1_9EURY</name>
<dbReference type="Proteomes" id="UP001597076">
    <property type="component" value="Unassembled WGS sequence"/>
</dbReference>
<dbReference type="InterPro" id="IPR002744">
    <property type="entry name" value="MIP18-like"/>
</dbReference>
<gene>
    <name evidence="3" type="ORF">ACFR99_03365</name>
</gene>
<dbReference type="RefSeq" id="WP_390284370.1">
    <property type="nucleotide sequence ID" value="NZ_JBHUDI010000002.1"/>
</dbReference>
<feature type="domain" description="MIP18 family-like" evidence="2">
    <location>
        <begin position="18"/>
        <end position="89"/>
    </location>
</feature>